<reference evidence="2" key="3">
    <citation type="submission" date="2015-04" db="UniProtKB">
        <authorList>
            <consortium name="EnsemblPlants"/>
        </authorList>
    </citation>
    <scope>IDENTIFICATION</scope>
    <source>
        <strain evidence="2">cv. Jemalong A17</strain>
    </source>
</reference>
<dbReference type="Proteomes" id="UP000002051">
    <property type="component" value="Unassembled WGS sequence"/>
</dbReference>
<gene>
    <name evidence="1" type="ordered locus">MTR_1g096300</name>
</gene>
<proteinExistence type="predicted"/>
<name>A0A072VNF9_MEDTR</name>
<reference evidence="1 3" key="2">
    <citation type="journal article" date="2014" name="BMC Genomics">
        <title>An improved genome release (version Mt4.0) for the model legume Medicago truncatula.</title>
        <authorList>
            <person name="Tang H."/>
            <person name="Krishnakumar V."/>
            <person name="Bidwell S."/>
            <person name="Rosen B."/>
            <person name="Chan A."/>
            <person name="Zhou S."/>
            <person name="Gentzbittel L."/>
            <person name="Childs K.L."/>
            <person name="Yandell M."/>
            <person name="Gundlach H."/>
            <person name="Mayer K.F."/>
            <person name="Schwartz D.C."/>
            <person name="Town C.D."/>
        </authorList>
    </citation>
    <scope>GENOME REANNOTATION</scope>
    <source>
        <strain evidence="1">A17</strain>
        <strain evidence="2 3">cv. Jemalong A17</strain>
    </source>
</reference>
<reference evidence="1 3" key="1">
    <citation type="journal article" date="2011" name="Nature">
        <title>The Medicago genome provides insight into the evolution of rhizobial symbioses.</title>
        <authorList>
            <person name="Young N.D."/>
            <person name="Debelle F."/>
            <person name="Oldroyd G.E."/>
            <person name="Geurts R."/>
            <person name="Cannon S.B."/>
            <person name="Udvardi M.K."/>
            <person name="Benedito V.A."/>
            <person name="Mayer K.F."/>
            <person name="Gouzy J."/>
            <person name="Schoof H."/>
            <person name="Van de Peer Y."/>
            <person name="Proost S."/>
            <person name="Cook D.R."/>
            <person name="Meyers B.C."/>
            <person name="Spannagl M."/>
            <person name="Cheung F."/>
            <person name="De Mita S."/>
            <person name="Krishnakumar V."/>
            <person name="Gundlach H."/>
            <person name="Zhou S."/>
            <person name="Mudge J."/>
            <person name="Bharti A.K."/>
            <person name="Murray J.D."/>
            <person name="Naoumkina M.A."/>
            <person name="Rosen B."/>
            <person name="Silverstein K.A."/>
            <person name="Tang H."/>
            <person name="Rombauts S."/>
            <person name="Zhao P.X."/>
            <person name="Zhou P."/>
            <person name="Barbe V."/>
            <person name="Bardou P."/>
            <person name="Bechner M."/>
            <person name="Bellec A."/>
            <person name="Berger A."/>
            <person name="Berges H."/>
            <person name="Bidwell S."/>
            <person name="Bisseling T."/>
            <person name="Choisne N."/>
            <person name="Couloux A."/>
            <person name="Denny R."/>
            <person name="Deshpande S."/>
            <person name="Dai X."/>
            <person name="Doyle J.J."/>
            <person name="Dudez A.M."/>
            <person name="Farmer A.D."/>
            <person name="Fouteau S."/>
            <person name="Franken C."/>
            <person name="Gibelin C."/>
            <person name="Gish J."/>
            <person name="Goldstein S."/>
            <person name="Gonzalez A.J."/>
            <person name="Green P.J."/>
            <person name="Hallab A."/>
            <person name="Hartog M."/>
            <person name="Hua A."/>
            <person name="Humphray S.J."/>
            <person name="Jeong D.H."/>
            <person name="Jing Y."/>
            <person name="Jocker A."/>
            <person name="Kenton S.M."/>
            <person name="Kim D.J."/>
            <person name="Klee K."/>
            <person name="Lai H."/>
            <person name="Lang C."/>
            <person name="Lin S."/>
            <person name="Macmil S.L."/>
            <person name="Magdelenat G."/>
            <person name="Matthews L."/>
            <person name="McCorrison J."/>
            <person name="Monaghan E.L."/>
            <person name="Mun J.H."/>
            <person name="Najar F.Z."/>
            <person name="Nicholson C."/>
            <person name="Noirot C."/>
            <person name="O'Bleness M."/>
            <person name="Paule C.R."/>
            <person name="Poulain J."/>
            <person name="Prion F."/>
            <person name="Qin B."/>
            <person name="Qu C."/>
            <person name="Retzel E.F."/>
            <person name="Riddle C."/>
            <person name="Sallet E."/>
            <person name="Samain S."/>
            <person name="Samson N."/>
            <person name="Sanders I."/>
            <person name="Saurat O."/>
            <person name="Scarpelli C."/>
            <person name="Schiex T."/>
            <person name="Segurens B."/>
            <person name="Severin A.J."/>
            <person name="Sherrier D.J."/>
            <person name="Shi R."/>
            <person name="Sims S."/>
            <person name="Singer S.R."/>
            <person name="Sinharoy S."/>
            <person name="Sterck L."/>
            <person name="Viollet A."/>
            <person name="Wang B.B."/>
            <person name="Wang K."/>
            <person name="Wang M."/>
            <person name="Wang X."/>
            <person name="Warfsmann J."/>
            <person name="Weissenbach J."/>
            <person name="White D.D."/>
            <person name="White J.D."/>
            <person name="Wiley G.B."/>
            <person name="Wincker P."/>
            <person name="Xing Y."/>
            <person name="Yang L."/>
            <person name="Yao Z."/>
            <person name="Ying F."/>
            <person name="Zhai J."/>
            <person name="Zhou L."/>
            <person name="Zuber A."/>
            <person name="Denarie J."/>
            <person name="Dixon R.A."/>
            <person name="May G.D."/>
            <person name="Schwartz D.C."/>
            <person name="Rogers J."/>
            <person name="Quetier F."/>
            <person name="Town C.D."/>
            <person name="Roe B.A."/>
        </authorList>
    </citation>
    <scope>NUCLEOTIDE SEQUENCE [LARGE SCALE GENOMIC DNA]</scope>
    <source>
        <strain evidence="1">A17</strain>
        <strain evidence="2 3">cv. Jemalong A17</strain>
    </source>
</reference>
<dbReference type="HOGENOM" id="CLU_3127311_0_0_1"/>
<evidence type="ECO:0000313" key="1">
    <source>
        <dbReference type="EMBL" id="KEH43549.1"/>
    </source>
</evidence>
<evidence type="ECO:0000313" key="2">
    <source>
        <dbReference type="EnsemblPlants" id="KEH43549"/>
    </source>
</evidence>
<organism evidence="1 3">
    <name type="scientific">Medicago truncatula</name>
    <name type="common">Barrel medic</name>
    <name type="synonym">Medicago tribuloides</name>
    <dbReference type="NCBI Taxonomy" id="3880"/>
    <lineage>
        <taxon>Eukaryota</taxon>
        <taxon>Viridiplantae</taxon>
        <taxon>Streptophyta</taxon>
        <taxon>Embryophyta</taxon>
        <taxon>Tracheophyta</taxon>
        <taxon>Spermatophyta</taxon>
        <taxon>Magnoliopsida</taxon>
        <taxon>eudicotyledons</taxon>
        <taxon>Gunneridae</taxon>
        <taxon>Pentapetalae</taxon>
        <taxon>rosids</taxon>
        <taxon>fabids</taxon>
        <taxon>Fabales</taxon>
        <taxon>Fabaceae</taxon>
        <taxon>Papilionoideae</taxon>
        <taxon>50 kb inversion clade</taxon>
        <taxon>NPAAA clade</taxon>
        <taxon>Hologalegina</taxon>
        <taxon>IRL clade</taxon>
        <taxon>Trifolieae</taxon>
        <taxon>Medicago</taxon>
    </lineage>
</organism>
<dbReference type="EMBL" id="CM001217">
    <property type="protein sequence ID" value="KEH43549.1"/>
    <property type="molecule type" value="Genomic_DNA"/>
</dbReference>
<dbReference type="EnsemblPlants" id="KEH43549">
    <property type="protein sequence ID" value="KEH43549"/>
    <property type="gene ID" value="MTR_1g096300"/>
</dbReference>
<evidence type="ECO:0000313" key="3">
    <source>
        <dbReference type="Proteomes" id="UP000002051"/>
    </source>
</evidence>
<protein>
    <submittedName>
        <fullName evidence="1 2">Uncharacterized protein</fullName>
    </submittedName>
</protein>
<accession>A0A072VNF9</accession>
<sequence>MALFSQFTLGYVWFGREVVKREIDFVLAFRLHDDGDVFPDFLVVVLLLKT</sequence>
<dbReference type="AlphaFoldDB" id="A0A072VNF9"/>
<keyword evidence="3" id="KW-1185">Reference proteome</keyword>